<organism evidence="1 2">
    <name type="scientific">Pyrenophora tritici-repentis</name>
    <dbReference type="NCBI Taxonomy" id="45151"/>
    <lineage>
        <taxon>Eukaryota</taxon>
        <taxon>Fungi</taxon>
        <taxon>Dikarya</taxon>
        <taxon>Ascomycota</taxon>
        <taxon>Pezizomycotina</taxon>
        <taxon>Dothideomycetes</taxon>
        <taxon>Pleosporomycetidae</taxon>
        <taxon>Pleosporales</taxon>
        <taxon>Pleosporineae</taxon>
        <taxon>Pleosporaceae</taxon>
        <taxon>Pyrenophora</taxon>
    </lineage>
</organism>
<gene>
    <name evidence="1" type="ORF">Ptr86124_003592</name>
</gene>
<evidence type="ECO:0000313" key="1">
    <source>
        <dbReference type="EMBL" id="KAI1518291.1"/>
    </source>
</evidence>
<dbReference type="Proteomes" id="UP000249757">
    <property type="component" value="Unassembled WGS sequence"/>
</dbReference>
<dbReference type="AlphaFoldDB" id="A0A922STZ8"/>
<keyword evidence="2" id="KW-1185">Reference proteome</keyword>
<accession>A0A922STZ8</accession>
<protein>
    <submittedName>
        <fullName evidence="1">Uncharacterized protein</fullName>
    </submittedName>
</protein>
<name>A0A922STZ8_9PLEO</name>
<dbReference type="EMBL" id="NRDI02000003">
    <property type="protein sequence ID" value="KAI1518291.1"/>
    <property type="molecule type" value="Genomic_DNA"/>
</dbReference>
<reference evidence="2" key="1">
    <citation type="journal article" date="2022" name="Microb. Genom.">
        <title>A global pangenome for the wheat fungal pathogen Pyrenophora tritici-repentis and prediction of effector protein structural homology.</title>
        <authorList>
            <person name="Moolhuijzen P.M."/>
            <person name="See P.T."/>
            <person name="Shi G."/>
            <person name="Powell H.R."/>
            <person name="Cockram J."/>
            <person name="Jorgensen L.N."/>
            <person name="Benslimane H."/>
            <person name="Strelkov S.E."/>
            <person name="Turner J."/>
            <person name="Liu Z."/>
            <person name="Moffat C.S."/>
        </authorList>
    </citation>
    <scope>NUCLEOTIDE SEQUENCE [LARGE SCALE GENOMIC DNA]</scope>
</reference>
<sequence>MGISKTIAAKHLYLIENKDTLYERLTTLKKHLAPSDATRQRDLIARYKALQTPPRSRKVEEWLRSWVEVTNMCISAEVPETIGSRAQEDFLVACRTIDPEYGTSGLRALIDLEDAGTAIPSVEDYVSKFTTYLKQHPRRPKTYANALGRKKLDAALAADNDLRDKINKALDKWRAKQQESGGSIAIDDGNRPTRPTANTVRYIIQDQERSAQDYNETTHNNRVETNTIADDSLKPKGNLYTAVSMEEDIDKLSNRWILDPSSNTHVINTEEWSGWTREYNAVATDFVGAGTGRVQITAWGSMELMANTPIGVRSLRLTHVAYVQGFITSLISLARCRKLGIHFDSGRDLLYKGDPGTVLAYLEHDRGH</sequence>
<comment type="caution">
    <text evidence="1">The sequence shown here is derived from an EMBL/GenBank/DDBJ whole genome shotgun (WGS) entry which is preliminary data.</text>
</comment>
<proteinExistence type="predicted"/>
<evidence type="ECO:0000313" key="2">
    <source>
        <dbReference type="Proteomes" id="UP000249757"/>
    </source>
</evidence>